<gene>
    <name evidence="1" type="ORF">BDM02DRAFT_3267146</name>
</gene>
<name>A0ACB6ZPN0_THEGA</name>
<protein>
    <submittedName>
        <fullName evidence="1">Uncharacterized protein</fullName>
    </submittedName>
</protein>
<evidence type="ECO:0000313" key="2">
    <source>
        <dbReference type="Proteomes" id="UP000886501"/>
    </source>
</evidence>
<proteinExistence type="predicted"/>
<dbReference type="EMBL" id="MU117975">
    <property type="protein sequence ID" value="KAF9651529.1"/>
    <property type="molecule type" value="Genomic_DNA"/>
</dbReference>
<reference evidence="1" key="1">
    <citation type="submission" date="2019-10" db="EMBL/GenBank/DDBJ databases">
        <authorList>
            <consortium name="DOE Joint Genome Institute"/>
            <person name="Kuo A."/>
            <person name="Miyauchi S."/>
            <person name="Kiss E."/>
            <person name="Drula E."/>
            <person name="Kohler A."/>
            <person name="Sanchez-Garcia M."/>
            <person name="Andreopoulos B."/>
            <person name="Barry K.W."/>
            <person name="Bonito G."/>
            <person name="Buee M."/>
            <person name="Carver A."/>
            <person name="Chen C."/>
            <person name="Cichocki N."/>
            <person name="Clum A."/>
            <person name="Culley D."/>
            <person name="Crous P.W."/>
            <person name="Fauchery L."/>
            <person name="Girlanda M."/>
            <person name="Hayes R."/>
            <person name="Keri Z."/>
            <person name="Labutti K."/>
            <person name="Lipzen A."/>
            <person name="Lombard V."/>
            <person name="Magnuson J."/>
            <person name="Maillard F."/>
            <person name="Morin E."/>
            <person name="Murat C."/>
            <person name="Nolan M."/>
            <person name="Ohm R."/>
            <person name="Pangilinan J."/>
            <person name="Pereira M."/>
            <person name="Perotto S."/>
            <person name="Peter M."/>
            <person name="Riley R."/>
            <person name="Sitrit Y."/>
            <person name="Stielow B."/>
            <person name="Szollosi G."/>
            <person name="Zifcakova L."/>
            <person name="Stursova M."/>
            <person name="Spatafora J.W."/>
            <person name="Tedersoo L."/>
            <person name="Vaario L.-M."/>
            <person name="Yamada A."/>
            <person name="Yan M."/>
            <person name="Wang P."/>
            <person name="Xu J."/>
            <person name="Bruns T."/>
            <person name="Baldrian P."/>
            <person name="Vilgalys R."/>
            <person name="Henrissat B."/>
            <person name="Grigoriev I.V."/>
            <person name="Hibbett D."/>
            <person name="Nagy L.G."/>
            <person name="Martin F.M."/>
        </authorList>
    </citation>
    <scope>NUCLEOTIDE SEQUENCE</scope>
    <source>
        <strain evidence="1">P2</strain>
    </source>
</reference>
<sequence>MALSKHTKRRNTTTQTATATSRSALSTTNRRLDSSSLPSPLSPSPPSSRVALVPLRINLRRLPSRQFSSQSSQILTPVTSHHPSPPSSPGEDTAMFTSKTFVKAGTKRKRSASGAENATSTTGRVVSQRTTRGTVPRGRFKRQKSESILGSSGSDEDLDERLSVATNTTDTNSGEEDEEVDLVDTDGDGDNEEDNEDAETVGSAMEVDMDEVDSQDGWEGADSENDSGAGDSSNEYYLNEASIKELLRLRKDALVRLYTSAGLSDDSDALTKHDLAEAIISARNDILDLPPSSPSGCTSSDGSSDDGHFGGGEETDVSHRFRSAATNGLRRRVTVHNIVAQPTRNKAGRTISLGQLDKEQFDTSLNTAIAKYSNLGVRSKSSTARSSPSASHASSSLPSPPVTRQRTRKVSATQSLKNGKGKQVDFGQVEIVDATGGDDSDLTDLTELDEQTQASPSPRRLRSKGDKTQRKSGIDSSRKASFAQKLKARASELTHQGEDEELPDASDEDEDQLMSTPSKAGPLRSAARGRRTPVKSRLRPRPTQTHTPPSDGDDEEEEEEESVKDDGEEGNTEEDRADLSDDDTEATPVEPRTLRNGKVVSPSEESVEMEAGDEEIPVDEDETANDETASVQSESTSDVEGEEDSDIEGEIGEESMDEFDLSTANVKSLTRLRRDDLVRLCEARDLDASGKKAQLVRALIKWRDHPIPESSCPSSTGTVRPHTRSSRSRGSKGSKGKLETYVHPPQTPPVSNSRDTDPDVDLDLSSLGLHDREIPPDKITKLSKIGSGGFKDVFVGKLKARKVAIAEFRGQLSAMDIKELKLLGDFSHPNIVRFMGVSIPLNTRETPVMIISELCSNGDLFDYLRGSPVPAVRRMVCMMLDIARGIQYLHNHKPSVIHRDCKSSNILITSKGVAKITDFGLAKVKQSTRSMVRSLVGTVNWQAPELWHPQPKYNFKVDVFSCAMVYWEMFQWHLPDPKYPWEGMNEHAIYDIVGAKRQRPSTEGLKRQWRPELVDLMERMWVHDPTERPAMDEIVAELEEIFNRL</sequence>
<accession>A0ACB6ZPN0</accession>
<evidence type="ECO:0000313" key="1">
    <source>
        <dbReference type="EMBL" id="KAF9651529.1"/>
    </source>
</evidence>
<dbReference type="Proteomes" id="UP000886501">
    <property type="component" value="Unassembled WGS sequence"/>
</dbReference>
<organism evidence="1 2">
    <name type="scientific">Thelephora ganbajun</name>
    <name type="common">Ganba fungus</name>
    <dbReference type="NCBI Taxonomy" id="370292"/>
    <lineage>
        <taxon>Eukaryota</taxon>
        <taxon>Fungi</taxon>
        <taxon>Dikarya</taxon>
        <taxon>Basidiomycota</taxon>
        <taxon>Agaricomycotina</taxon>
        <taxon>Agaricomycetes</taxon>
        <taxon>Thelephorales</taxon>
        <taxon>Thelephoraceae</taxon>
        <taxon>Thelephora</taxon>
    </lineage>
</organism>
<reference evidence="1" key="2">
    <citation type="journal article" date="2020" name="Nat. Commun.">
        <title>Large-scale genome sequencing of mycorrhizal fungi provides insights into the early evolution of symbiotic traits.</title>
        <authorList>
            <person name="Miyauchi S."/>
            <person name="Kiss E."/>
            <person name="Kuo A."/>
            <person name="Drula E."/>
            <person name="Kohler A."/>
            <person name="Sanchez-Garcia M."/>
            <person name="Morin E."/>
            <person name="Andreopoulos B."/>
            <person name="Barry K.W."/>
            <person name="Bonito G."/>
            <person name="Buee M."/>
            <person name="Carver A."/>
            <person name="Chen C."/>
            <person name="Cichocki N."/>
            <person name="Clum A."/>
            <person name="Culley D."/>
            <person name="Crous P.W."/>
            <person name="Fauchery L."/>
            <person name="Girlanda M."/>
            <person name="Hayes R.D."/>
            <person name="Keri Z."/>
            <person name="LaButti K."/>
            <person name="Lipzen A."/>
            <person name="Lombard V."/>
            <person name="Magnuson J."/>
            <person name="Maillard F."/>
            <person name="Murat C."/>
            <person name="Nolan M."/>
            <person name="Ohm R.A."/>
            <person name="Pangilinan J."/>
            <person name="Pereira M.F."/>
            <person name="Perotto S."/>
            <person name="Peter M."/>
            <person name="Pfister S."/>
            <person name="Riley R."/>
            <person name="Sitrit Y."/>
            <person name="Stielow J.B."/>
            <person name="Szollosi G."/>
            <person name="Zifcakova L."/>
            <person name="Stursova M."/>
            <person name="Spatafora J.W."/>
            <person name="Tedersoo L."/>
            <person name="Vaario L.M."/>
            <person name="Yamada A."/>
            <person name="Yan M."/>
            <person name="Wang P."/>
            <person name="Xu J."/>
            <person name="Bruns T."/>
            <person name="Baldrian P."/>
            <person name="Vilgalys R."/>
            <person name="Dunand C."/>
            <person name="Henrissat B."/>
            <person name="Grigoriev I.V."/>
            <person name="Hibbett D."/>
            <person name="Nagy L.G."/>
            <person name="Martin F.M."/>
        </authorList>
    </citation>
    <scope>NUCLEOTIDE SEQUENCE</scope>
    <source>
        <strain evidence="1">P2</strain>
    </source>
</reference>
<keyword evidence="2" id="KW-1185">Reference proteome</keyword>
<comment type="caution">
    <text evidence="1">The sequence shown here is derived from an EMBL/GenBank/DDBJ whole genome shotgun (WGS) entry which is preliminary data.</text>
</comment>